<dbReference type="NCBIfam" id="TIGR00453">
    <property type="entry name" value="ispD"/>
    <property type="match status" value="1"/>
</dbReference>
<keyword evidence="1 3" id="KW-0808">Transferase</keyword>
<sequence length="225" mass="24984">MKDIVSVVITAAGNGTRMKTHKILMPINGKSVLWHTLSRFKKSSFIDEIVVVAKEEDMKTFEKIAKDLKIKIKIALGGKERVESLLSGIKVSTGTIIITHDGCRPFTPVTLIDELIKMTKKNGAAMTAVNPTATMKYSKNGFIENSFSRKDTWIAQTPQGFRRDIILRAAEKAVKNGYFVPTDDSELAIKYTGAKVFIVPGDDINIKITYPKDTYIAEKILEVST</sequence>
<comment type="caution">
    <text evidence="3">The sequence shown here is derived from an EMBL/GenBank/DDBJ whole genome shotgun (WGS) entry which is preliminary data.</text>
</comment>
<dbReference type="GO" id="GO:0008299">
    <property type="term" value="P:isoprenoid biosynthetic process"/>
    <property type="evidence" value="ECO:0007669"/>
    <property type="project" value="InterPro"/>
</dbReference>
<dbReference type="Pfam" id="PF01128">
    <property type="entry name" value="IspD"/>
    <property type="match status" value="1"/>
</dbReference>
<dbReference type="InterPro" id="IPR034683">
    <property type="entry name" value="IspD/TarI"/>
</dbReference>
<gene>
    <name evidence="3" type="primary">ispD</name>
    <name evidence="3" type="ORF">COW57_00790</name>
</gene>
<dbReference type="EMBL" id="PFEV01000036">
    <property type="protein sequence ID" value="PIV71213.1"/>
    <property type="molecule type" value="Genomic_DNA"/>
</dbReference>
<protein>
    <submittedName>
        <fullName evidence="3">2-C-methyl-D-erythritol 4-phosphate cytidylyltransferase</fullName>
    </submittedName>
</protein>
<dbReference type="PANTHER" id="PTHR32125:SF4">
    <property type="entry name" value="2-C-METHYL-D-ERYTHRITOL 4-PHOSPHATE CYTIDYLYLTRANSFERASE, CHLOROPLASTIC"/>
    <property type="match status" value="1"/>
</dbReference>
<reference evidence="4" key="1">
    <citation type="submission" date="2017-09" db="EMBL/GenBank/DDBJ databases">
        <title>Depth-based differentiation of microbial function through sediment-hosted aquifers and enrichment of novel symbionts in the deep terrestrial subsurface.</title>
        <authorList>
            <person name="Probst A.J."/>
            <person name="Ladd B."/>
            <person name="Jarett J.K."/>
            <person name="Geller-Mcgrath D.E."/>
            <person name="Sieber C.M.K."/>
            <person name="Emerson J.B."/>
            <person name="Anantharaman K."/>
            <person name="Thomas B.C."/>
            <person name="Malmstrom R."/>
            <person name="Stieglmeier M."/>
            <person name="Klingl A."/>
            <person name="Woyke T."/>
            <person name="Ryan C.M."/>
            <person name="Banfield J.F."/>
        </authorList>
    </citation>
    <scope>NUCLEOTIDE SEQUENCE [LARGE SCALE GENOMIC DNA]</scope>
</reference>
<proteinExistence type="predicted"/>
<dbReference type="InterPro" id="IPR001228">
    <property type="entry name" value="IspD"/>
</dbReference>
<dbReference type="InterPro" id="IPR050088">
    <property type="entry name" value="IspD/TarI_cytidylyltransf_bact"/>
</dbReference>
<dbReference type="Gene3D" id="3.90.550.10">
    <property type="entry name" value="Spore Coat Polysaccharide Biosynthesis Protein SpsA, Chain A"/>
    <property type="match status" value="1"/>
</dbReference>
<name>A0A2M7EKY0_9BACT</name>
<evidence type="ECO:0000256" key="2">
    <source>
        <dbReference type="ARBA" id="ARBA00022695"/>
    </source>
</evidence>
<dbReference type="SUPFAM" id="SSF53448">
    <property type="entry name" value="Nucleotide-diphospho-sugar transferases"/>
    <property type="match status" value="1"/>
</dbReference>
<keyword evidence="2 3" id="KW-0548">Nucleotidyltransferase</keyword>
<organism evidence="3 4">
    <name type="scientific">Candidatus Roizmanbacteria bacterium CG17_big_fil_post_rev_8_21_14_2_50_39_7</name>
    <dbReference type="NCBI Taxonomy" id="1974858"/>
    <lineage>
        <taxon>Bacteria</taxon>
        <taxon>Candidatus Roizmaniibacteriota</taxon>
    </lineage>
</organism>
<evidence type="ECO:0000313" key="3">
    <source>
        <dbReference type="EMBL" id="PIV71213.1"/>
    </source>
</evidence>
<dbReference type="InterPro" id="IPR029044">
    <property type="entry name" value="Nucleotide-diphossugar_trans"/>
</dbReference>
<dbReference type="AlphaFoldDB" id="A0A2M7EKY0"/>
<accession>A0A2M7EKY0</accession>
<evidence type="ECO:0000256" key="1">
    <source>
        <dbReference type="ARBA" id="ARBA00022679"/>
    </source>
</evidence>
<evidence type="ECO:0000313" key="4">
    <source>
        <dbReference type="Proteomes" id="UP000228762"/>
    </source>
</evidence>
<dbReference type="PANTHER" id="PTHR32125">
    <property type="entry name" value="2-C-METHYL-D-ERYTHRITOL 4-PHOSPHATE CYTIDYLYLTRANSFERASE, CHLOROPLASTIC"/>
    <property type="match status" value="1"/>
</dbReference>
<dbReference type="Proteomes" id="UP000228762">
    <property type="component" value="Unassembled WGS sequence"/>
</dbReference>
<dbReference type="FunFam" id="3.90.550.10:FF:000003">
    <property type="entry name" value="2-C-methyl-D-erythritol 4-phosphate cytidylyltransferase"/>
    <property type="match status" value="1"/>
</dbReference>
<dbReference type="GO" id="GO:0050518">
    <property type="term" value="F:2-C-methyl-D-erythritol 4-phosphate cytidylyltransferase activity"/>
    <property type="evidence" value="ECO:0007669"/>
    <property type="project" value="InterPro"/>
</dbReference>
<dbReference type="CDD" id="cd02516">
    <property type="entry name" value="CDP-ME_synthetase"/>
    <property type="match status" value="1"/>
</dbReference>